<organism evidence="4 5">
    <name type="scientific">Coccomyxa subellipsoidea (strain C-169)</name>
    <name type="common">Green microalga</name>
    <dbReference type="NCBI Taxonomy" id="574566"/>
    <lineage>
        <taxon>Eukaryota</taxon>
        <taxon>Viridiplantae</taxon>
        <taxon>Chlorophyta</taxon>
        <taxon>core chlorophytes</taxon>
        <taxon>Trebouxiophyceae</taxon>
        <taxon>Trebouxiophyceae incertae sedis</taxon>
        <taxon>Coccomyxaceae</taxon>
        <taxon>Coccomyxa</taxon>
        <taxon>Coccomyxa subellipsoidea</taxon>
    </lineage>
</organism>
<feature type="compositionally biased region" description="Basic and acidic residues" evidence="2">
    <location>
        <begin position="844"/>
        <end position="853"/>
    </location>
</feature>
<feature type="region of interest" description="Disordered" evidence="2">
    <location>
        <begin position="505"/>
        <end position="716"/>
    </location>
</feature>
<feature type="compositionally biased region" description="Polar residues" evidence="2">
    <location>
        <begin position="698"/>
        <end position="709"/>
    </location>
</feature>
<feature type="compositionally biased region" description="Polar residues" evidence="2">
    <location>
        <begin position="564"/>
        <end position="573"/>
    </location>
</feature>
<feature type="region of interest" description="Disordered" evidence="2">
    <location>
        <begin position="731"/>
        <end position="775"/>
    </location>
</feature>
<keyword evidence="1" id="KW-0175">Coiled coil</keyword>
<feature type="domain" description="FAS1" evidence="3">
    <location>
        <begin position="20"/>
        <end position="164"/>
    </location>
</feature>
<dbReference type="Pfam" id="PF02469">
    <property type="entry name" value="Fasciclin"/>
    <property type="match status" value="1"/>
</dbReference>
<dbReference type="OrthoDB" id="286301at2759"/>
<dbReference type="Proteomes" id="UP000007264">
    <property type="component" value="Unassembled WGS sequence"/>
</dbReference>
<accession>I0YL03</accession>
<feature type="compositionally biased region" description="Low complexity" evidence="2">
    <location>
        <begin position="574"/>
        <end position="601"/>
    </location>
</feature>
<evidence type="ECO:0000313" key="5">
    <source>
        <dbReference type="Proteomes" id="UP000007264"/>
    </source>
</evidence>
<feature type="compositionally biased region" description="Acidic residues" evidence="2">
    <location>
        <begin position="602"/>
        <end position="634"/>
    </location>
</feature>
<evidence type="ECO:0000256" key="1">
    <source>
        <dbReference type="SAM" id="Coils"/>
    </source>
</evidence>
<feature type="compositionally biased region" description="Acidic residues" evidence="2">
    <location>
        <begin position="731"/>
        <end position="741"/>
    </location>
</feature>
<dbReference type="AlphaFoldDB" id="I0YL03"/>
<evidence type="ECO:0000313" key="4">
    <source>
        <dbReference type="EMBL" id="EIE19072.1"/>
    </source>
</evidence>
<evidence type="ECO:0000259" key="3">
    <source>
        <dbReference type="PROSITE" id="PS50213"/>
    </source>
</evidence>
<comment type="caution">
    <text evidence="4">The sequence shown here is derived from an EMBL/GenBank/DDBJ whole genome shotgun (WGS) entry which is preliminary data.</text>
</comment>
<dbReference type="EMBL" id="AGSI01000020">
    <property type="protein sequence ID" value="EIE19072.1"/>
    <property type="molecule type" value="Genomic_DNA"/>
</dbReference>
<feature type="region of interest" description="Disordered" evidence="2">
    <location>
        <begin position="787"/>
        <end position="853"/>
    </location>
</feature>
<proteinExistence type="predicted"/>
<protein>
    <recommendedName>
        <fullName evidence="3">FAS1 domain-containing protein</fullName>
    </recommendedName>
</protein>
<gene>
    <name evidence="4" type="ORF">COCSUDRAFT_44854</name>
</gene>
<dbReference type="RefSeq" id="XP_005643616.1">
    <property type="nucleotide sequence ID" value="XM_005643559.1"/>
</dbReference>
<dbReference type="GeneID" id="17037002"/>
<feature type="compositionally biased region" description="Acidic residues" evidence="2">
    <location>
        <begin position="646"/>
        <end position="659"/>
    </location>
</feature>
<dbReference type="SUPFAM" id="SSF82153">
    <property type="entry name" value="FAS1 domain"/>
    <property type="match status" value="1"/>
</dbReference>
<feature type="compositionally biased region" description="Low complexity" evidence="2">
    <location>
        <begin position="822"/>
        <end position="834"/>
    </location>
</feature>
<dbReference type="Gene3D" id="2.30.180.10">
    <property type="entry name" value="FAS1 domain"/>
    <property type="match status" value="1"/>
</dbReference>
<keyword evidence="5" id="KW-1185">Reference proteome</keyword>
<name>I0YL03_COCSC</name>
<reference evidence="4 5" key="1">
    <citation type="journal article" date="2012" name="Genome Biol.">
        <title>The genome of the polar eukaryotic microalga coccomyxa subellipsoidea reveals traits of cold adaptation.</title>
        <authorList>
            <person name="Blanc G."/>
            <person name="Agarkova I."/>
            <person name="Grimwood J."/>
            <person name="Kuo A."/>
            <person name="Brueggeman A."/>
            <person name="Dunigan D."/>
            <person name="Gurnon J."/>
            <person name="Ladunga I."/>
            <person name="Lindquist E."/>
            <person name="Lucas S."/>
            <person name="Pangilinan J."/>
            <person name="Proschold T."/>
            <person name="Salamov A."/>
            <person name="Schmutz J."/>
            <person name="Weeks D."/>
            <person name="Yamada T."/>
            <person name="Claverie J.M."/>
            <person name="Grigoriev I."/>
            <person name="Van Etten J."/>
            <person name="Lomsadze A."/>
            <person name="Borodovsky M."/>
        </authorList>
    </citation>
    <scope>NUCLEOTIDE SEQUENCE [LARGE SCALE GENOMIC DNA]</scope>
    <source>
        <strain evidence="4 5">C-169</strain>
    </source>
</reference>
<sequence>MLMTGLLCLRTRTLQHSGQCTSIMEALNRESQLTKFTESLELAGLAGYFEDRQLEATLFAPTDDAILNAAWEDWTAEDPRLMAALLYHSVPLKAELTEMPRELRTNLGPDEIVLLRPAADTGRLDRQPALAIVVPITDFHSPPAKVLKTLRTCRGVVHIIDTALEPDSTLEPEALAAALSNVAENVHKDIASMDSKASVSALENNRRGGDLLGDHKEEWGAAQGAQQQWGDGQPSALERALNIAREAAAKHEQEDEEAERMQAAEAEVKARKEREQAELAELSSPGGAAKAVLAAEVAQQKALAAARLAFREAEATGQTLAAAKAQDWLGAAEYAAEGIVSAKEAASWSGSGSDLNDQARSAARAAMLLAEVSLAQHTAVAMARTGDWASSLLGGSGGLVLSTNAGKAWAEAALDAHSSALKAASAAGSLASTIAAKASAQDVLGSKGAKQPADAGTLDAIQALVQKLPLAERNSLNSLLAAQLKSSGSAGVHKADVATSKVKRVLKPAGSWPAAGQSRREAQQEDDSPEEKEQLKQDIAHLSGASSSFDTERRKAPKKPSGKLQMQSASKPRQQASKASKGLSSGAAAAAGATKQKPAAAEDTEEGDADDFGDLDDFQLQEEADESLDPESDDMAAFSSLGDPQNDWEELDEMDEESDAFGSEAAAGQLRAKGTAAKGGVADAASGAATEEIDSFFAETQANSQQQSGKAAAAMESQGVKSAALDDNIEWIGEDDSEDVDTADRLIAGRSAGEQSAKQSAKTAPKGTAAGGGRINVEKLASAEIAKRGRGAARVSGRKNPTAVATSAELAGDELWARDSGGDSSAGGDAAAADGEGGVLLDTWSEKHKEAMQ</sequence>
<dbReference type="InterPro" id="IPR000782">
    <property type="entry name" value="FAS1_domain"/>
</dbReference>
<dbReference type="PROSITE" id="PS50213">
    <property type="entry name" value="FAS1"/>
    <property type="match status" value="1"/>
</dbReference>
<dbReference type="InterPro" id="IPR036378">
    <property type="entry name" value="FAS1_dom_sf"/>
</dbReference>
<dbReference type="KEGG" id="csl:COCSUDRAFT_44854"/>
<evidence type="ECO:0000256" key="2">
    <source>
        <dbReference type="SAM" id="MobiDB-lite"/>
    </source>
</evidence>
<feature type="coiled-coil region" evidence="1">
    <location>
        <begin position="237"/>
        <end position="283"/>
    </location>
</feature>